<dbReference type="InterPro" id="IPR008927">
    <property type="entry name" value="6-PGluconate_DH-like_C_sf"/>
</dbReference>
<dbReference type="Pfam" id="PF02737">
    <property type="entry name" value="3HCDH_N"/>
    <property type="match status" value="1"/>
</dbReference>
<proteinExistence type="predicted"/>
<feature type="domain" description="3-hydroxyacyl-CoA dehydrogenase C-terminal" evidence="8">
    <location>
        <begin position="208"/>
        <end position="308"/>
    </location>
</feature>
<dbReference type="EMBL" id="JAEHNY010000009">
    <property type="protein sequence ID" value="MBI6120534.1"/>
    <property type="molecule type" value="Genomic_DNA"/>
</dbReference>
<dbReference type="SUPFAM" id="SSF48179">
    <property type="entry name" value="6-phosphogluconate dehydrogenase C-terminal domain-like"/>
    <property type="match status" value="2"/>
</dbReference>
<reference evidence="10 11" key="1">
    <citation type="submission" date="2020-12" db="EMBL/GenBank/DDBJ databases">
        <title>Salegentibacter orientalis sp. nov., isolated from costal sediment.</title>
        <authorList>
            <person name="Lian F.-B."/>
        </authorList>
    </citation>
    <scope>NUCLEOTIDE SEQUENCE [LARGE SCALE GENOMIC DNA]</scope>
    <source>
        <strain evidence="10 11">F60176</strain>
    </source>
</reference>
<keyword evidence="5" id="KW-0520">NAD</keyword>
<dbReference type="Pfam" id="PF00725">
    <property type="entry name" value="3HCDH"/>
    <property type="match status" value="1"/>
</dbReference>
<evidence type="ECO:0000256" key="1">
    <source>
        <dbReference type="ARBA" id="ARBA00005005"/>
    </source>
</evidence>
<dbReference type="PANTHER" id="PTHR48075:SF7">
    <property type="entry name" value="3-HYDROXYACYL-COA DEHYDROGENASE-RELATED"/>
    <property type="match status" value="1"/>
</dbReference>
<evidence type="ECO:0000256" key="4">
    <source>
        <dbReference type="ARBA" id="ARBA00023002"/>
    </source>
</evidence>
<dbReference type="SUPFAM" id="SSF52096">
    <property type="entry name" value="ClpP/crotonase"/>
    <property type="match status" value="1"/>
</dbReference>
<dbReference type="SUPFAM" id="SSF51735">
    <property type="entry name" value="NAD(P)-binding Rossmann-fold domains"/>
    <property type="match status" value="1"/>
</dbReference>
<dbReference type="InterPro" id="IPR006108">
    <property type="entry name" value="3HC_DH_C"/>
</dbReference>
<comment type="catalytic activity">
    <reaction evidence="7">
        <text>a (3S)-3-hydroxyacyl-CoA + NAD(+) = a 3-oxoacyl-CoA + NADH + H(+)</text>
        <dbReference type="Rhea" id="RHEA:22432"/>
        <dbReference type="ChEBI" id="CHEBI:15378"/>
        <dbReference type="ChEBI" id="CHEBI:57318"/>
        <dbReference type="ChEBI" id="CHEBI:57540"/>
        <dbReference type="ChEBI" id="CHEBI:57945"/>
        <dbReference type="ChEBI" id="CHEBI:90726"/>
        <dbReference type="EC" id="1.1.1.35"/>
    </reaction>
</comment>
<gene>
    <name evidence="10" type="ORF">I6U50_10945</name>
</gene>
<evidence type="ECO:0000256" key="5">
    <source>
        <dbReference type="ARBA" id="ARBA00023027"/>
    </source>
</evidence>
<comment type="pathway">
    <text evidence="1">Lipid metabolism; fatty acid beta-oxidation.</text>
</comment>
<keyword evidence="11" id="KW-1185">Reference proteome</keyword>
<dbReference type="PROSITE" id="PS51257">
    <property type="entry name" value="PROKAR_LIPOPROTEIN"/>
    <property type="match status" value="1"/>
</dbReference>
<dbReference type="RefSeq" id="WP_198638855.1">
    <property type="nucleotide sequence ID" value="NZ_JAEHNY010000009.1"/>
</dbReference>
<dbReference type="InterPro" id="IPR001753">
    <property type="entry name" value="Enoyl-CoA_hydra/iso"/>
</dbReference>
<protein>
    <submittedName>
        <fullName evidence="10">Enoyl-CoA hydratase/isomerase family protein</fullName>
    </submittedName>
</protein>
<dbReference type="Gene3D" id="3.40.50.720">
    <property type="entry name" value="NAD(P)-binding Rossmann-like Domain"/>
    <property type="match status" value="1"/>
</dbReference>
<evidence type="ECO:0000256" key="3">
    <source>
        <dbReference type="ARBA" id="ARBA00022963"/>
    </source>
</evidence>
<comment type="caution">
    <text evidence="10">The sequence shown here is derived from an EMBL/GenBank/DDBJ whole genome shotgun (WGS) entry which is preliminary data.</text>
</comment>
<dbReference type="CDD" id="cd06558">
    <property type="entry name" value="crotonase-like"/>
    <property type="match status" value="1"/>
</dbReference>
<dbReference type="Gene3D" id="1.10.1040.50">
    <property type="match status" value="1"/>
</dbReference>
<evidence type="ECO:0000259" key="9">
    <source>
        <dbReference type="Pfam" id="PF02737"/>
    </source>
</evidence>
<dbReference type="InterPro" id="IPR029045">
    <property type="entry name" value="ClpP/crotonase-like_dom_sf"/>
</dbReference>
<evidence type="ECO:0000313" key="11">
    <source>
        <dbReference type="Proteomes" id="UP000635665"/>
    </source>
</evidence>
<feature type="domain" description="3-hydroxyacyl-CoA dehydrogenase NAD binding" evidence="9">
    <location>
        <begin position="7"/>
        <end position="205"/>
    </location>
</feature>
<keyword evidence="4" id="KW-0560">Oxidoreductase</keyword>
<sequence length="802" mass="89977">MKRRINKVAVIGSGIMGSGIACHFANIGVEVLLLDIVPRELNEKEKKKGLTLEDKQVRNRLVNDSLQASLKSKPSPIYHKDFANRIETGNMEDDISRVSEADWIIEVVVERLDIKQQVFEKLEKHRKKGTLITSNTSGIPIQQMNEGRSEDFKQHFCGTHFFNPPRYLRLFEIIPGPDTKQEVLDFLNEYGEKYLGKKSVVAKDTPAFIGNRIGIFSIMSLFHMVKDMDMTIEEVDKLTGPVIGRQKSATFRTVDVVGLDTLVHVANGLHKGVPDDEAHDLFALPDFIQTMMDNKWLGSKTNNTGFYKKIKKEDGSSEIKSLDLDKMEYRDRKSAKFSVLEQTKTINKLEDRYEVLVGDKGKAGEFYRKNFAALFAYVSNRIPEISNELYKIDDGVKAGFGWEHGPFQMWDALGVQKGVEIMKAEGKEPAAWVHEMIESGKDSFYTVKDGNTYYYDINKKDHVKIPGQDSFIILDNIRESKEIFSNSGVVVEDLGDGILNVEFRSKMNAIGGDVLDGLNKAIDMAEKDYQGLVVANNGKNFSVGANIGMIFMMAVEQEYEELNMAIKYFQDTMMRMRYSSIPTVAAPHSMTLGGGCELSLHADKVVAAAETYIGLVEFGVGVIPGGGGSKEMTLRAADTFEKDDVELNRLREHFLTIGMAKVSTSAYEAYDLNILQKGKDIVVVNPERQLSIAKQHALLMAENGYTRPIRRTNIKVLGKQALGAFLVGTDQMNAGKYISDHDKKIANKLAYVMAGGDLSEPQMVSEQYLLDLEREAFLSLTGERKTLERLQHMLKKGKPLRN</sequence>
<name>A0ABS0TKH5_9FLAO</name>
<keyword evidence="3" id="KW-0442">Lipid degradation</keyword>
<keyword evidence="6" id="KW-0443">Lipid metabolism</keyword>
<evidence type="ECO:0000256" key="2">
    <source>
        <dbReference type="ARBA" id="ARBA00022832"/>
    </source>
</evidence>
<accession>A0ABS0TKH5</accession>
<evidence type="ECO:0000259" key="8">
    <source>
        <dbReference type="Pfam" id="PF00725"/>
    </source>
</evidence>
<organism evidence="10 11">
    <name type="scientific">Salegentibacter maritimus</name>
    <dbReference type="NCBI Taxonomy" id="2794347"/>
    <lineage>
        <taxon>Bacteria</taxon>
        <taxon>Pseudomonadati</taxon>
        <taxon>Bacteroidota</taxon>
        <taxon>Flavobacteriia</taxon>
        <taxon>Flavobacteriales</taxon>
        <taxon>Flavobacteriaceae</taxon>
        <taxon>Salegentibacter</taxon>
    </lineage>
</organism>
<keyword evidence="2" id="KW-0276">Fatty acid metabolism</keyword>
<dbReference type="PANTHER" id="PTHR48075">
    <property type="entry name" value="3-HYDROXYACYL-COA DEHYDROGENASE FAMILY PROTEIN"/>
    <property type="match status" value="1"/>
</dbReference>
<evidence type="ECO:0000256" key="7">
    <source>
        <dbReference type="ARBA" id="ARBA00049556"/>
    </source>
</evidence>
<dbReference type="InterPro" id="IPR006176">
    <property type="entry name" value="3-OHacyl-CoA_DH_NAD-bd"/>
</dbReference>
<evidence type="ECO:0000256" key="6">
    <source>
        <dbReference type="ARBA" id="ARBA00023098"/>
    </source>
</evidence>
<dbReference type="Proteomes" id="UP000635665">
    <property type="component" value="Unassembled WGS sequence"/>
</dbReference>
<dbReference type="InterPro" id="IPR036291">
    <property type="entry name" value="NAD(P)-bd_dom_sf"/>
</dbReference>
<evidence type="ECO:0000313" key="10">
    <source>
        <dbReference type="EMBL" id="MBI6120534.1"/>
    </source>
</evidence>
<dbReference type="Gene3D" id="3.90.226.10">
    <property type="entry name" value="2-enoyl-CoA Hydratase, Chain A, domain 1"/>
    <property type="match status" value="1"/>
</dbReference>
<dbReference type="Pfam" id="PF00378">
    <property type="entry name" value="ECH_1"/>
    <property type="match status" value="1"/>
</dbReference>